<protein>
    <submittedName>
        <fullName evidence="8">Chromate transporter</fullName>
    </submittedName>
</protein>
<gene>
    <name evidence="8" type="ORF">H9942_10040</name>
</gene>
<dbReference type="AlphaFoldDB" id="A0A9D2RZD6"/>
<reference evidence="8" key="2">
    <citation type="submission" date="2021-04" db="EMBL/GenBank/DDBJ databases">
        <authorList>
            <person name="Gilroy R."/>
        </authorList>
    </citation>
    <scope>NUCLEOTIDE SEQUENCE</scope>
    <source>
        <strain evidence="8">ChiBcolR8-3208</strain>
    </source>
</reference>
<name>A0A9D2RZD6_9FIRM</name>
<accession>A0A9D2RZD6</accession>
<evidence type="ECO:0000256" key="7">
    <source>
        <dbReference type="SAM" id="Phobius"/>
    </source>
</evidence>
<comment type="similarity">
    <text evidence="2">Belongs to the chromate ion transporter (CHR) (TC 2.A.51) family.</text>
</comment>
<keyword evidence="3" id="KW-1003">Cell membrane</keyword>
<feature type="transmembrane region" description="Helical" evidence="7">
    <location>
        <begin position="108"/>
        <end position="129"/>
    </location>
</feature>
<dbReference type="InterPro" id="IPR003370">
    <property type="entry name" value="Chromate_transpt"/>
</dbReference>
<evidence type="ECO:0000313" key="8">
    <source>
        <dbReference type="EMBL" id="HJB38387.1"/>
    </source>
</evidence>
<evidence type="ECO:0000256" key="5">
    <source>
        <dbReference type="ARBA" id="ARBA00022989"/>
    </source>
</evidence>
<dbReference type="Pfam" id="PF02417">
    <property type="entry name" value="Chromate_transp"/>
    <property type="match status" value="1"/>
</dbReference>
<evidence type="ECO:0000256" key="2">
    <source>
        <dbReference type="ARBA" id="ARBA00005262"/>
    </source>
</evidence>
<dbReference type="GO" id="GO:0005886">
    <property type="term" value="C:plasma membrane"/>
    <property type="evidence" value="ECO:0007669"/>
    <property type="project" value="UniProtKB-SubCell"/>
</dbReference>
<evidence type="ECO:0000256" key="3">
    <source>
        <dbReference type="ARBA" id="ARBA00022475"/>
    </source>
</evidence>
<feature type="transmembrane region" description="Helical" evidence="7">
    <location>
        <begin position="73"/>
        <end position="96"/>
    </location>
</feature>
<feature type="transmembrane region" description="Helical" evidence="7">
    <location>
        <begin position="9"/>
        <end position="27"/>
    </location>
</feature>
<dbReference type="PANTHER" id="PTHR43663">
    <property type="entry name" value="CHROMATE TRANSPORT PROTEIN-RELATED"/>
    <property type="match status" value="1"/>
</dbReference>
<feature type="transmembrane region" description="Helical" evidence="7">
    <location>
        <begin position="141"/>
        <end position="170"/>
    </location>
</feature>
<organism evidence="8 9">
    <name type="scientific">Candidatus Acutalibacter ornithocaccae</name>
    <dbReference type="NCBI Taxonomy" id="2838416"/>
    <lineage>
        <taxon>Bacteria</taxon>
        <taxon>Bacillati</taxon>
        <taxon>Bacillota</taxon>
        <taxon>Clostridia</taxon>
        <taxon>Eubacteriales</taxon>
        <taxon>Acutalibacteraceae</taxon>
        <taxon>Acutalibacter</taxon>
    </lineage>
</organism>
<keyword evidence="4 7" id="KW-0812">Transmembrane</keyword>
<comment type="caution">
    <text evidence="8">The sequence shown here is derived from an EMBL/GenBank/DDBJ whole genome shotgun (WGS) entry which is preliminary data.</text>
</comment>
<dbReference type="InterPro" id="IPR052518">
    <property type="entry name" value="CHR_Transporter"/>
</dbReference>
<evidence type="ECO:0000256" key="6">
    <source>
        <dbReference type="ARBA" id="ARBA00023136"/>
    </source>
</evidence>
<evidence type="ECO:0000313" key="9">
    <source>
        <dbReference type="Proteomes" id="UP000824214"/>
    </source>
</evidence>
<keyword evidence="6 7" id="KW-0472">Membrane</keyword>
<evidence type="ECO:0000256" key="4">
    <source>
        <dbReference type="ARBA" id="ARBA00022692"/>
    </source>
</evidence>
<evidence type="ECO:0000256" key="1">
    <source>
        <dbReference type="ARBA" id="ARBA00004651"/>
    </source>
</evidence>
<sequence length="180" mass="19081">MCLKLFLKFLKIGAFTFGGGYAMIPLIRREIALREGWIEDKDILDILAVSESTPGPIAVNTATFVGYRVAGPLGAACATVGVVLPSFVIIFALSFVLRQFEDFPAVRYAFWGIRVAVVALVLSALVSMAKECPWNIVSYLLAAGAFVLVGLLGANSIVVLIACALVGLAASKLKIGGMKL</sequence>
<reference evidence="8" key="1">
    <citation type="journal article" date="2021" name="PeerJ">
        <title>Extensive microbial diversity within the chicken gut microbiome revealed by metagenomics and culture.</title>
        <authorList>
            <person name="Gilroy R."/>
            <person name="Ravi A."/>
            <person name="Getino M."/>
            <person name="Pursley I."/>
            <person name="Horton D.L."/>
            <person name="Alikhan N.F."/>
            <person name="Baker D."/>
            <person name="Gharbi K."/>
            <person name="Hall N."/>
            <person name="Watson M."/>
            <person name="Adriaenssens E.M."/>
            <person name="Foster-Nyarko E."/>
            <person name="Jarju S."/>
            <person name="Secka A."/>
            <person name="Antonio M."/>
            <person name="Oren A."/>
            <person name="Chaudhuri R.R."/>
            <person name="La Ragione R."/>
            <person name="Hildebrand F."/>
            <person name="Pallen M.J."/>
        </authorList>
    </citation>
    <scope>NUCLEOTIDE SEQUENCE</scope>
    <source>
        <strain evidence="8">ChiBcolR8-3208</strain>
    </source>
</reference>
<dbReference type="GO" id="GO:0015109">
    <property type="term" value="F:chromate transmembrane transporter activity"/>
    <property type="evidence" value="ECO:0007669"/>
    <property type="project" value="InterPro"/>
</dbReference>
<dbReference type="PANTHER" id="PTHR43663:SF1">
    <property type="entry name" value="CHROMATE TRANSPORTER"/>
    <property type="match status" value="1"/>
</dbReference>
<keyword evidence="5 7" id="KW-1133">Transmembrane helix</keyword>
<proteinExistence type="inferred from homology"/>
<dbReference type="EMBL" id="DWXZ01000213">
    <property type="protein sequence ID" value="HJB38387.1"/>
    <property type="molecule type" value="Genomic_DNA"/>
</dbReference>
<comment type="subcellular location">
    <subcellularLocation>
        <location evidence="1">Cell membrane</location>
        <topology evidence="1">Multi-pass membrane protein</topology>
    </subcellularLocation>
</comment>
<dbReference type="Proteomes" id="UP000824214">
    <property type="component" value="Unassembled WGS sequence"/>
</dbReference>